<sequence length="407" mass="46494">MTVAYTHWPQVGICEGNAVVEVIERLIHPTQKRPQVRYTYFAERYYKFPSYLRRVAIMDAVGQVRSFVTRFEAWRSGDRKHLHAKPPRLTSSTKTFPSLYGSQCAKINADASHAFIKVRQHNDWVWMGFRLKGICRFRGKGKAKSPLLTTNGRQWQLSLPEQFDPPKPAKGAPDRVLAVDVGINTAATWAVVDAQGTVHARGFLSRMDKDREYRLMQRIRRQARKQTRHGSRLPPGFCRRDHHRLTSLADNQAHQISRQLVNLAFDHGCQAMAVEDLKGWRPKAGKKRTPMKARFHRWFHRQLVTRIESKAEEIGLRFVAVYARGTSSQAFDGSGPVNRDKDDYSQCTFSTGKRYHADLNAAYNIAARGHVVYQGRGRKATARVSSQTPTRTPRTPVTLSTLWQQSA</sequence>
<feature type="domain" description="Cas12f1-like TNB" evidence="3">
    <location>
        <begin position="300"/>
        <end position="365"/>
    </location>
</feature>
<dbReference type="NCBIfam" id="NF040570">
    <property type="entry name" value="guided_TnpB"/>
    <property type="match status" value="1"/>
</dbReference>
<keyword evidence="5" id="KW-1185">Reference proteome</keyword>
<evidence type="ECO:0000313" key="4">
    <source>
        <dbReference type="EMBL" id="RCV86373.1"/>
    </source>
</evidence>
<feature type="compositionally biased region" description="Low complexity" evidence="2">
    <location>
        <begin position="383"/>
        <end position="407"/>
    </location>
</feature>
<comment type="caution">
    <text evidence="4">The sequence shown here is derived from an EMBL/GenBank/DDBJ whole genome shotgun (WGS) entry which is preliminary data.</text>
</comment>
<protein>
    <submittedName>
        <fullName evidence="4">Transposase</fullName>
    </submittedName>
</protein>
<organism evidence="4 5">
    <name type="scientific">Vreelandella rituensis</name>
    <dbReference type="NCBI Taxonomy" id="2282306"/>
    <lineage>
        <taxon>Bacteria</taxon>
        <taxon>Pseudomonadati</taxon>
        <taxon>Pseudomonadota</taxon>
        <taxon>Gammaproteobacteria</taxon>
        <taxon>Oceanospirillales</taxon>
        <taxon>Halomonadaceae</taxon>
        <taxon>Vreelandella</taxon>
    </lineage>
</organism>
<feature type="region of interest" description="Disordered" evidence="2">
    <location>
        <begin position="378"/>
        <end position="407"/>
    </location>
</feature>
<evidence type="ECO:0000256" key="1">
    <source>
        <dbReference type="ARBA" id="ARBA00023125"/>
    </source>
</evidence>
<evidence type="ECO:0000313" key="5">
    <source>
        <dbReference type="Proteomes" id="UP000253204"/>
    </source>
</evidence>
<evidence type="ECO:0000256" key="2">
    <source>
        <dbReference type="SAM" id="MobiDB-lite"/>
    </source>
</evidence>
<gene>
    <name evidence="4" type="ORF">DU506_18500</name>
</gene>
<keyword evidence="1" id="KW-0238">DNA-binding</keyword>
<evidence type="ECO:0000259" key="3">
    <source>
        <dbReference type="Pfam" id="PF07282"/>
    </source>
</evidence>
<dbReference type="NCBIfam" id="TIGR01766">
    <property type="entry name" value="IS200/IS605 family accessory protein TnpB-like domain"/>
    <property type="match status" value="1"/>
</dbReference>
<name>A0A368TT61_9GAMM</name>
<dbReference type="EMBL" id="QPIJ01000066">
    <property type="protein sequence ID" value="RCV86373.1"/>
    <property type="molecule type" value="Genomic_DNA"/>
</dbReference>
<dbReference type="AlphaFoldDB" id="A0A368TT61"/>
<dbReference type="OrthoDB" id="446094at2"/>
<dbReference type="InterPro" id="IPR010095">
    <property type="entry name" value="Cas12f1-like_TNB"/>
</dbReference>
<accession>A0A368TT61</accession>
<proteinExistence type="predicted"/>
<dbReference type="GO" id="GO:0003677">
    <property type="term" value="F:DNA binding"/>
    <property type="evidence" value="ECO:0007669"/>
    <property type="project" value="UniProtKB-KW"/>
</dbReference>
<dbReference type="Proteomes" id="UP000253204">
    <property type="component" value="Unassembled WGS sequence"/>
</dbReference>
<dbReference type="Pfam" id="PF07282">
    <property type="entry name" value="Cas12f1-like_TNB"/>
    <property type="match status" value="1"/>
</dbReference>
<reference evidence="4 5" key="1">
    <citation type="submission" date="2018-07" db="EMBL/GenBank/DDBJ databases">
        <title>Halomonas rutogse sp. nov., isolated from Lake TangqianCo on Tibetan Plateau.</title>
        <authorList>
            <person name="Lu H."/>
            <person name="Xing P."/>
            <person name="Wu Q."/>
        </authorList>
    </citation>
    <scope>NUCLEOTIDE SEQUENCE [LARGE SCALE GENOMIC DNA]</scope>
    <source>
        <strain evidence="4 5">TQ8S</strain>
    </source>
</reference>